<name>A0A927H677_9BACL</name>
<organism evidence="2 3">
    <name type="scientific">Paenibacillus arenilitoris</name>
    <dbReference type="NCBI Taxonomy" id="2772299"/>
    <lineage>
        <taxon>Bacteria</taxon>
        <taxon>Bacillati</taxon>
        <taxon>Bacillota</taxon>
        <taxon>Bacilli</taxon>
        <taxon>Bacillales</taxon>
        <taxon>Paenibacillaceae</taxon>
        <taxon>Paenibacillus</taxon>
    </lineage>
</organism>
<evidence type="ECO:0000256" key="1">
    <source>
        <dbReference type="SAM" id="SignalP"/>
    </source>
</evidence>
<keyword evidence="3" id="KW-1185">Reference proteome</keyword>
<comment type="caution">
    <text evidence="2">The sequence shown here is derived from an EMBL/GenBank/DDBJ whole genome shotgun (WGS) entry which is preliminary data.</text>
</comment>
<feature type="chain" id="PRO_5038887194" evidence="1">
    <location>
        <begin position="23"/>
        <end position="857"/>
    </location>
</feature>
<dbReference type="EMBL" id="JACXIY010000014">
    <property type="protein sequence ID" value="MBD2869298.1"/>
    <property type="molecule type" value="Genomic_DNA"/>
</dbReference>
<evidence type="ECO:0000313" key="3">
    <source>
        <dbReference type="Proteomes" id="UP000632125"/>
    </source>
</evidence>
<dbReference type="RefSeq" id="WP_190861282.1">
    <property type="nucleotide sequence ID" value="NZ_JACXIY010000014.1"/>
</dbReference>
<proteinExistence type="predicted"/>
<evidence type="ECO:0000313" key="2">
    <source>
        <dbReference type="EMBL" id="MBD2869298.1"/>
    </source>
</evidence>
<dbReference type="AlphaFoldDB" id="A0A927H677"/>
<dbReference type="InterPro" id="IPR043751">
    <property type="entry name" value="DUF5696"/>
</dbReference>
<reference evidence="2" key="1">
    <citation type="submission" date="2020-09" db="EMBL/GenBank/DDBJ databases">
        <title>A novel bacterium of genus Paenibacillus, isolated from South China Sea.</title>
        <authorList>
            <person name="Huang H."/>
            <person name="Mo K."/>
            <person name="Hu Y."/>
        </authorList>
    </citation>
    <scope>NUCLEOTIDE SEQUENCE</scope>
    <source>
        <strain evidence="2">IB182493</strain>
    </source>
</reference>
<keyword evidence="1" id="KW-0732">Signal</keyword>
<sequence length="857" mass="94472">MKTSIKWYLALACLLIAGSVAAWIYARSSGAPAIRPAAYVPQTEATAASELVLKDDGRVPGMKLASETEELALFYREETSEFAVLDKRSGQLWRSNPEERAEDAKASPYEKEMLSSLLAISFLDETGRLETYSSFGQSVSRGQFKAEAIQDGLRVTYTLGDMSLGIDALPKLISKQRMEEKIYSKADEAQARYVSTRYLPQKANPDVLERLDTAVARELVLKRMLEIFQAAGYTEEDLAFDNQENGIAGGGGADRPSFTIPLDIRLQGESLVVSVPAAEIAESEGYRIRMLNLLSFFGAAGTGEEGYMLVPDGSGSLIRLNNGKTSQEVYAQRVYGEDENDNSGRRGQVAESARLPVFGLKSDQAAWYAVVENGDGIATVNADISGRNNSYNNVFAGFALRGEDELELYKGNRVEEIQLLTEERFEGDIQVRYSFLSGEQADYAGMAAHYRGILEERGVLKPLQEEESIPFFVSMLGAVDKRKSFLGVPYQGLISMTTFGEAGEIAKRLAAEGITNVGMRYVGWFNEGVNHEAPDRVHADGVLGGASGLRGLASTLERLGGKLYPDVAFQHVFREDGRFSPSADAARFVTREEAERTPYNRAFNTMDYELGTYFLLSPAKLPYYANRFLDSYAKLDVEAGGLSLRDLGDKLHADYRTGRVVFRDTAKRIVQEQLARIKEAQDDLLIAGGNAYALAYADRFINVPTDDSGFNLTDETVPFYQMVLHGYADYAGMPINLSNDQDAAGHTLRAIELGMAPHFLWSHESSSKLKFTTFDAMFSTQYTSWYDQAVELYARANEALAGVRTARMVRQIRHSEDVSETIYDNGISIYVNYADEAATVNGVTIQGRDFAIGGGGQ</sequence>
<gene>
    <name evidence="2" type="ORF">IDH41_11985</name>
</gene>
<dbReference type="Proteomes" id="UP000632125">
    <property type="component" value="Unassembled WGS sequence"/>
</dbReference>
<protein>
    <submittedName>
        <fullName evidence="2">Uncharacterized protein</fullName>
    </submittedName>
</protein>
<dbReference type="Pfam" id="PF18952">
    <property type="entry name" value="DUF5696"/>
    <property type="match status" value="1"/>
</dbReference>
<accession>A0A927H677</accession>
<feature type="signal peptide" evidence="1">
    <location>
        <begin position="1"/>
        <end position="22"/>
    </location>
</feature>